<evidence type="ECO:0000256" key="4">
    <source>
        <dbReference type="ARBA" id="ARBA00022723"/>
    </source>
</evidence>
<keyword evidence="4" id="KW-0479">Metal-binding</keyword>
<dbReference type="PANTHER" id="PTHR21666">
    <property type="entry name" value="PEPTIDASE-RELATED"/>
    <property type="match status" value="1"/>
</dbReference>
<dbReference type="SUPFAM" id="SSF51261">
    <property type="entry name" value="Duplicated hybrid motif"/>
    <property type="match status" value="1"/>
</dbReference>
<comment type="caution">
    <text evidence="10">The sequence shown here is derived from an EMBL/GenBank/DDBJ whole genome shotgun (WGS) entry which is preliminary data.</text>
</comment>
<dbReference type="Pfam" id="PF19425">
    <property type="entry name" value="Csd3_N2"/>
    <property type="match status" value="1"/>
</dbReference>
<evidence type="ECO:0000313" key="11">
    <source>
        <dbReference type="Proteomes" id="UP000188627"/>
    </source>
</evidence>
<dbReference type="Pfam" id="PF01551">
    <property type="entry name" value="Peptidase_M23"/>
    <property type="match status" value="1"/>
</dbReference>
<dbReference type="Gene3D" id="3.10.450.350">
    <property type="match status" value="2"/>
</dbReference>
<dbReference type="PANTHER" id="PTHR21666:SF292">
    <property type="entry name" value="MUREIN DD-ENDOPEPTIDASE MEPM"/>
    <property type="match status" value="1"/>
</dbReference>
<feature type="compositionally biased region" description="Basic and acidic residues" evidence="8">
    <location>
        <begin position="54"/>
        <end position="66"/>
    </location>
</feature>
<organism evidence="10 11">
    <name type="scientific">Salinivibrio sharmensis</name>
    <dbReference type="NCBI Taxonomy" id="390883"/>
    <lineage>
        <taxon>Bacteria</taxon>
        <taxon>Pseudomonadati</taxon>
        <taxon>Pseudomonadota</taxon>
        <taxon>Gammaproteobacteria</taxon>
        <taxon>Vibrionales</taxon>
        <taxon>Vibrionaceae</taxon>
        <taxon>Salinivibrio</taxon>
    </lineage>
</organism>
<evidence type="ECO:0000256" key="8">
    <source>
        <dbReference type="SAM" id="MobiDB-lite"/>
    </source>
</evidence>
<keyword evidence="3" id="KW-0645">Protease</keyword>
<evidence type="ECO:0000256" key="1">
    <source>
        <dbReference type="ARBA" id="ARBA00001947"/>
    </source>
</evidence>
<evidence type="ECO:0000256" key="7">
    <source>
        <dbReference type="ARBA" id="ARBA00023049"/>
    </source>
</evidence>
<dbReference type="InterPro" id="IPR018392">
    <property type="entry name" value="LysM"/>
</dbReference>
<keyword evidence="7" id="KW-0482">Metalloprotease</keyword>
<evidence type="ECO:0000256" key="3">
    <source>
        <dbReference type="ARBA" id="ARBA00022670"/>
    </source>
</evidence>
<protein>
    <submittedName>
        <fullName evidence="10">Murein DD-endopeptidase MepM</fullName>
    </submittedName>
</protein>
<keyword evidence="5" id="KW-0378">Hydrolase</keyword>
<dbReference type="RefSeq" id="WP_077770925.1">
    <property type="nucleotide sequence ID" value="NZ_MUFC01000001.1"/>
</dbReference>
<gene>
    <name evidence="10" type="ORF">BZG74_00705</name>
</gene>
<evidence type="ECO:0000256" key="5">
    <source>
        <dbReference type="ARBA" id="ARBA00022801"/>
    </source>
</evidence>
<evidence type="ECO:0000256" key="2">
    <source>
        <dbReference type="ARBA" id="ARBA00004196"/>
    </source>
</evidence>
<dbReference type="InterPro" id="IPR050570">
    <property type="entry name" value="Cell_wall_metabolism_enzyme"/>
</dbReference>
<accession>A0ABX3KKL7</accession>
<dbReference type="PROSITE" id="PS51782">
    <property type="entry name" value="LYSM"/>
    <property type="match status" value="1"/>
</dbReference>
<dbReference type="Pfam" id="PF04225">
    <property type="entry name" value="LysM_OapA"/>
    <property type="match status" value="1"/>
</dbReference>
<evidence type="ECO:0000313" key="10">
    <source>
        <dbReference type="EMBL" id="OOE90789.1"/>
    </source>
</evidence>
<dbReference type="NCBIfam" id="NF008652">
    <property type="entry name" value="PRK11649.1"/>
    <property type="match status" value="1"/>
</dbReference>
<keyword evidence="11" id="KW-1185">Reference proteome</keyword>
<evidence type="ECO:0000259" key="9">
    <source>
        <dbReference type="PROSITE" id="PS51782"/>
    </source>
</evidence>
<dbReference type="InterPro" id="IPR011055">
    <property type="entry name" value="Dup_hybrid_motif"/>
</dbReference>
<keyword evidence="6" id="KW-0862">Zinc</keyword>
<comment type="subcellular location">
    <subcellularLocation>
        <location evidence="2">Cell envelope</location>
    </subcellularLocation>
</comment>
<comment type="cofactor">
    <cofactor evidence="1">
        <name>Zn(2+)</name>
        <dbReference type="ChEBI" id="CHEBI:29105"/>
    </cofactor>
</comment>
<dbReference type="EMBL" id="MUFC01000001">
    <property type="protein sequence ID" value="OOE90789.1"/>
    <property type="molecule type" value="Genomic_DNA"/>
</dbReference>
<name>A0ABX3KKL7_9GAMM</name>
<dbReference type="CDD" id="cd00118">
    <property type="entry name" value="LysM"/>
    <property type="match status" value="1"/>
</dbReference>
<dbReference type="InterPro" id="IPR007340">
    <property type="entry name" value="LysM_Opacity-associatedA"/>
</dbReference>
<dbReference type="CDD" id="cd12797">
    <property type="entry name" value="M23_peptidase"/>
    <property type="match status" value="1"/>
</dbReference>
<dbReference type="InterPro" id="IPR045834">
    <property type="entry name" value="Csd3_N2"/>
</dbReference>
<feature type="region of interest" description="Disordered" evidence="8">
    <location>
        <begin position="40"/>
        <end position="73"/>
    </location>
</feature>
<dbReference type="InterPro" id="IPR016047">
    <property type="entry name" value="M23ase_b-sheet_dom"/>
</dbReference>
<reference evidence="11" key="1">
    <citation type="submission" date="2017-01" db="EMBL/GenBank/DDBJ databases">
        <title>Draft genome of the species Salinivibrio sharmensis.</title>
        <authorList>
            <person name="Lopez-Hermoso C."/>
            <person name="De La Haba R."/>
            <person name="Sanchez-Porro C."/>
            <person name="Ventosa A."/>
        </authorList>
    </citation>
    <scope>NUCLEOTIDE SEQUENCE [LARGE SCALE GENOMIC DNA]</scope>
    <source>
        <strain evidence="11">CBH463</strain>
    </source>
</reference>
<proteinExistence type="predicted"/>
<dbReference type="Gene3D" id="2.70.70.10">
    <property type="entry name" value="Glucose Permease (Domain IIA)"/>
    <property type="match status" value="1"/>
</dbReference>
<dbReference type="Proteomes" id="UP000188627">
    <property type="component" value="Unassembled WGS sequence"/>
</dbReference>
<evidence type="ECO:0000256" key="6">
    <source>
        <dbReference type="ARBA" id="ARBA00022833"/>
    </source>
</evidence>
<feature type="domain" description="LysM" evidence="9">
    <location>
        <begin position="97"/>
        <end position="142"/>
    </location>
</feature>
<sequence>MKLLTNWLALTARLPRQHKLALASLSLLVGAALMWQPSPFAPSKERQPAPVANERQHPAASEHSEPIEQGLDADDPALRVPEDALEQDITSEAPRVHQHTVAAGDTLGEIFSQYGLPMSQLYQILEVNDNAGDIRRGQKMEWQVDGQGHLLTFTAYQSIKYRDHYQFNQGQVDYQRLETKGKFEKVTLIGRVNSSFYQQARQAGLTPNQIQNLVSALQWRFDFGRQSHRGDQFAVQVNREFIDNKPVSSGKVTAMLYKAGGRDIFVYRHHDGRFYDEQGQSLDRALRRYPTAKRYRISSSFNPHRKHPITGRISPHNGTDFATPIGTSVLAAGEGVVVKARHHRLAGNYVVIKHGREYSTRYLHLNRILVKPGDHVSMGQRIGLSGNTGRSTGPHLHFELLKYGHPVNAMKVPLPEAHPVPTDERGSFQRQAKRAHQALAQRLNG</sequence>